<dbReference type="Gene3D" id="3.40.50.280">
    <property type="entry name" value="Cobalamin-binding domain"/>
    <property type="match status" value="1"/>
</dbReference>
<dbReference type="PROSITE" id="PS51918">
    <property type="entry name" value="RADICAL_SAM"/>
    <property type="match status" value="1"/>
</dbReference>
<dbReference type="InterPro" id="IPR006638">
    <property type="entry name" value="Elp3/MiaA/NifB-like_rSAM"/>
</dbReference>
<dbReference type="Pfam" id="PF02310">
    <property type="entry name" value="B12-binding"/>
    <property type="match status" value="1"/>
</dbReference>
<dbReference type="RefSeq" id="WP_066533901.1">
    <property type="nucleotide sequence ID" value="NZ_CP021422.1"/>
</dbReference>
<evidence type="ECO:0000259" key="9">
    <source>
        <dbReference type="PROSITE" id="PS51918"/>
    </source>
</evidence>
<dbReference type="EMBL" id="CP021422">
    <property type="protein sequence ID" value="ASB40507.1"/>
    <property type="molecule type" value="Genomic_DNA"/>
</dbReference>
<protein>
    <submittedName>
        <fullName evidence="10 11">Radical SAM protein</fullName>
    </submittedName>
</protein>
<evidence type="ECO:0000256" key="4">
    <source>
        <dbReference type="ARBA" id="ARBA00022691"/>
    </source>
</evidence>
<feature type="domain" description="B12-binding" evidence="8">
    <location>
        <begin position="13"/>
        <end position="157"/>
    </location>
</feature>
<keyword evidence="3" id="KW-0808">Transferase</keyword>
<evidence type="ECO:0000256" key="5">
    <source>
        <dbReference type="ARBA" id="ARBA00022723"/>
    </source>
</evidence>
<dbReference type="Proteomes" id="UP000196710">
    <property type="component" value="Chromosome"/>
</dbReference>
<dbReference type="Gene3D" id="3.80.30.20">
    <property type="entry name" value="tm_1862 like domain"/>
    <property type="match status" value="1"/>
</dbReference>
<evidence type="ECO:0000256" key="7">
    <source>
        <dbReference type="ARBA" id="ARBA00023014"/>
    </source>
</evidence>
<dbReference type="PANTHER" id="PTHR43409:SF7">
    <property type="entry name" value="BLL1977 PROTEIN"/>
    <property type="match status" value="1"/>
</dbReference>
<dbReference type="AlphaFoldDB" id="A0A1Z2XPX5"/>
<keyword evidence="2" id="KW-0489">Methyltransferase</keyword>
<evidence type="ECO:0000313" key="10">
    <source>
        <dbReference type="EMBL" id="ASB40507.1"/>
    </source>
</evidence>
<sequence length="491" mass="55648">MECDVLIVKPADQKNVYGGLDAFSLTAYEPPLWTALLAGHIRGAGYSVKLLDVEVEKLSAEEAAKRIIELDPRLTVISVSGTNPSASTQNMLALRKIVNKCRELEHTHKYIAAQGIHVSALPERTLAEEKLDFVCCGEGFYTITPLVEAIKRSAVSAEELRNIPGLCFRTQDKPVKTEAAPLYKNLDELPMAAWDLLPMEKYRAHNWHCFGDIDHRQPYGLIWTALGCPFHCHFCCINTMFNSRPGIRFRSPKKVLEEIDYLVNTYGIHNFKIADELFAMKEQRVAEICQGLIERNYHLNIWTYGRVDTVTPAMLEIMKKAGINWIAYGFESGNKTVLEEVSKGYDFNTVDAVVKMTYGAGMHIAANFMFGLPKDNYDSMQQTLQMAFDINAEWANFNSVMAYPGSGLYVDAVKSGSRLPETWQGYSQYAADCLPMDTEYLSAEEVVAFRDYAFKAYFTNPRYLKRMENIFGLETVEVIKEMTSRPLRRNN</sequence>
<keyword evidence="6" id="KW-0408">Iron</keyword>
<evidence type="ECO:0000256" key="3">
    <source>
        <dbReference type="ARBA" id="ARBA00022679"/>
    </source>
</evidence>
<name>A0A1Z2XPX5_9FIRM</name>
<gene>
    <name evidence="10" type="ORF">ADH66_07435</name>
    <name evidence="11" type="ORF">I5Q82_17485</name>
</gene>
<dbReference type="InterPro" id="IPR023404">
    <property type="entry name" value="rSAM_horseshoe"/>
</dbReference>
<dbReference type="SFLD" id="SFLDG01123">
    <property type="entry name" value="methyltransferase_(Class_B)"/>
    <property type="match status" value="1"/>
</dbReference>
<dbReference type="InterPro" id="IPR051198">
    <property type="entry name" value="BchE-like"/>
</dbReference>
<feature type="domain" description="Radical SAM core" evidence="9">
    <location>
        <begin position="214"/>
        <end position="444"/>
    </location>
</feature>
<evidence type="ECO:0000256" key="2">
    <source>
        <dbReference type="ARBA" id="ARBA00022603"/>
    </source>
</evidence>
<dbReference type="PANTHER" id="PTHR43409">
    <property type="entry name" value="ANAEROBIC MAGNESIUM-PROTOPORPHYRIN IX MONOMETHYL ESTER CYCLASE-RELATED"/>
    <property type="match status" value="1"/>
</dbReference>
<accession>A0A1Z2XPX5</accession>
<reference evidence="12" key="2">
    <citation type="submission" date="2017-05" db="EMBL/GenBank/DDBJ databases">
        <title>Improved OligoMM genomes.</title>
        <authorList>
            <person name="Garzetti D."/>
        </authorList>
    </citation>
    <scope>NUCLEOTIDE SEQUENCE [LARGE SCALE GENOMIC DNA]</scope>
    <source>
        <strain evidence="12">KB18</strain>
    </source>
</reference>
<evidence type="ECO:0000313" key="13">
    <source>
        <dbReference type="Proteomes" id="UP000596035"/>
    </source>
</evidence>
<keyword evidence="5" id="KW-0479">Metal-binding</keyword>
<proteinExistence type="predicted"/>
<dbReference type="SFLD" id="SFLDG01082">
    <property type="entry name" value="B12-binding_domain_containing"/>
    <property type="match status" value="1"/>
</dbReference>
<dbReference type="KEGG" id="amur:ADH66_07435"/>
<evidence type="ECO:0000313" key="11">
    <source>
        <dbReference type="EMBL" id="QQR29791.1"/>
    </source>
</evidence>
<evidence type="ECO:0000256" key="1">
    <source>
        <dbReference type="ARBA" id="ARBA00001966"/>
    </source>
</evidence>
<comment type="cofactor">
    <cofactor evidence="1">
        <name>[4Fe-4S] cluster</name>
        <dbReference type="ChEBI" id="CHEBI:49883"/>
    </cofactor>
</comment>
<dbReference type="InterPro" id="IPR006158">
    <property type="entry name" value="Cobalamin-bd"/>
</dbReference>
<dbReference type="Proteomes" id="UP000596035">
    <property type="component" value="Chromosome"/>
</dbReference>
<dbReference type="InterPro" id="IPR007197">
    <property type="entry name" value="rSAM"/>
</dbReference>
<dbReference type="EMBL" id="CP065321">
    <property type="protein sequence ID" value="QQR29791.1"/>
    <property type="molecule type" value="Genomic_DNA"/>
</dbReference>
<keyword evidence="7" id="KW-0411">Iron-sulfur</keyword>
<dbReference type="GO" id="GO:0031419">
    <property type="term" value="F:cobalamin binding"/>
    <property type="evidence" value="ECO:0007669"/>
    <property type="project" value="InterPro"/>
</dbReference>
<keyword evidence="4" id="KW-0949">S-adenosyl-L-methionine</keyword>
<dbReference type="SMART" id="SM00729">
    <property type="entry name" value="Elp3"/>
    <property type="match status" value="1"/>
</dbReference>
<evidence type="ECO:0000256" key="6">
    <source>
        <dbReference type="ARBA" id="ARBA00023004"/>
    </source>
</evidence>
<reference evidence="10" key="1">
    <citation type="journal article" date="2017" name="Genome Announc.">
        <title>High-Quality Whole-Genome Sequences of the Oligo-Mouse-Microbiota Bacterial Community.</title>
        <authorList>
            <person name="Garzetti D."/>
            <person name="Brugiroux S."/>
            <person name="Bunk B."/>
            <person name="Pukall R."/>
            <person name="McCoy K.D."/>
            <person name="Macpherson A.J."/>
            <person name="Stecher B."/>
        </authorList>
    </citation>
    <scope>NUCLEOTIDE SEQUENCE</scope>
    <source>
        <strain evidence="10">KB18</strain>
    </source>
</reference>
<reference evidence="11 13" key="3">
    <citation type="submission" date="2020-11" db="EMBL/GenBank/DDBJ databases">
        <title>Closed and high quality bacterial genomes of the OMM12 community.</title>
        <authorList>
            <person name="Marbouty M."/>
            <person name="Lamy-Besnier Q."/>
            <person name="Debarbieux L."/>
            <person name="Koszul R."/>
        </authorList>
    </citation>
    <scope>NUCLEOTIDE SEQUENCE [LARGE SCALE GENOMIC DNA]</scope>
    <source>
        <strain evidence="11 13">KB18</strain>
    </source>
</reference>
<organism evidence="11 13">
    <name type="scientific">Acutalibacter muris</name>
    <dbReference type="NCBI Taxonomy" id="1796620"/>
    <lineage>
        <taxon>Bacteria</taxon>
        <taxon>Bacillati</taxon>
        <taxon>Bacillota</taxon>
        <taxon>Clostridia</taxon>
        <taxon>Eubacteriales</taxon>
        <taxon>Acutalibacteraceae</taxon>
        <taxon>Acutalibacter</taxon>
    </lineage>
</organism>
<dbReference type="GO" id="GO:0046872">
    <property type="term" value="F:metal ion binding"/>
    <property type="evidence" value="ECO:0007669"/>
    <property type="project" value="UniProtKB-KW"/>
</dbReference>
<dbReference type="InterPro" id="IPR034466">
    <property type="entry name" value="Methyltransferase_Class_B"/>
</dbReference>
<dbReference type="SUPFAM" id="SSF102114">
    <property type="entry name" value="Radical SAM enzymes"/>
    <property type="match status" value="1"/>
</dbReference>
<dbReference type="Pfam" id="PF04055">
    <property type="entry name" value="Radical_SAM"/>
    <property type="match status" value="1"/>
</dbReference>
<dbReference type="SFLD" id="SFLDS00029">
    <property type="entry name" value="Radical_SAM"/>
    <property type="match status" value="1"/>
</dbReference>
<evidence type="ECO:0000313" key="12">
    <source>
        <dbReference type="Proteomes" id="UP000196710"/>
    </source>
</evidence>
<dbReference type="InterPro" id="IPR058240">
    <property type="entry name" value="rSAM_sf"/>
</dbReference>
<evidence type="ECO:0000259" key="8">
    <source>
        <dbReference type="PROSITE" id="PS51332"/>
    </source>
</evidence>
<dbReference type="GO" id="GO:0051539">
    <property type="term" value="F:4 iron, 4 sulfur cluster binding"/>
    <property type="evidence" value="ECO:0007669"/>
    <property type="project" value="UniProtKB-KW"/>
</dbReference>
<dbReference type="GO" id="GO:0003824">
    <property type="term" value="F:catalytic activity"/>
    <property type="evidence" value="ECO:0007669"/>
    <property type="project" value="InterPro"/>
</dbReference>
<dbReference type="PROSITE" id="PS51332">
    <property type="entry name" value="B12_BINDING"/>
    <property type="match status" value="1"/>
</dbReference>
<keyword evidence="12" id="KW-1185">Reference proteome</keyword>